<dbReference type="Proteomes" id="UP001152519">
    <property type="component" value="Unassembled WGS sequence"/>
</dbReference>
<dbReference type="EMBL" id="CAJSLV010000059">
    <property type="protein sequence ID" value="CAG6395011.1"/>
    <property type="molecule type" value="Genomic_DNA"/>
</dbReference>
<dbReference type="RefSeq" id="WP_251491874.1">
    <property type="nucleotide sequence ID" value="NZ_CAJSLV010000059.1"/>
</dbReference>
<evidence type="ECO:0000313" key="2">
    <source>
        <dbReference type="Proteomes" id="UP001152519"/>
    </source>
</evidence>
<accession>A0A9W4DRN7</accession>
<sequence>MFGDLLDDFLAHAGRVEADFTMRWNAALLGAPKGVRRQAPQSEWRPYA</sequence>
<organism evidence="1 2">
    <name type="scientific">Actinacidiphila cocklensis</name>
    <dbReference type="NCBI Taxonomy" id="887465"/>
    <lineage>
        <taxon>Bacteria</taxon>
        <taxon>Bacillati</taxon>
        <taxon>Actinomycetota</taxon>
        <taxon>Actinomycetes</taxon>
        <taxon>Kitasatosporales</taxon>
        <taxon>Streptomycetaceae</taxon>
        <taxon>Actinacidiphila</taxon>
    </lineage>
</organism>
<dbReference type="AlphaFoldDB" id="A0A9W4DRN7"/>
<name>A0A9W4DRN7_9ACTN</name>
<protein>
    <submittedName>
        <fullName evidence="1">Uncharacterized protein</fullName>
    </submittedName>
</protein>
<gene>
    <name evidence="1" type="ORF">SCOCK_30244</name>
</gene>
<reference evidence="1" key="1">
    <citation type="submission" date="2021-05" db="EMBL/GenBank/DDBJ databases">
        <authorList>
            <person name="Arsene-Ploetze F."/>
        </authorList>
    </citation>
    <scope>NUCLEOTIDE SEQUENCE</scope>
    <source>
        <strain evidence="1">DSM 42138</strain>
    </source>
</reference>
<evidence type="ECO:0000313" key="1">
    <source>
        <dbReference type="EMBL" id="CAG6395011.1"/>
    </source>
</evidence>
<comment type="caution">
    <text evidence="1">The sequence shown here is derived from an EMBL/GenBank/DDBJ whole genome shotgun (WGS) entry which is preliminary data.</text>
</comment>
<keyword evidence="2" id="KW-1185">Reference proteome</keyword>
<proteinExistence type="predicted"/>